<organism evidence="3 4">
    <name type="scientific">Sulfobacillus acidophilus (strain ATCC 700253 / DSM 10332 / NAL)</name>
    <dbReference type="NCBI Taxonomy" id="679936"/>
    <lineage>
        <taxon>Bacteria</taxon>
        <taxon>Bacillati</taxon>
        <taxon>Bacillota</taxon>
        <taxon>Clostridia</taxon>
        <taxon>Eubacteriales</taxon>
        <taxon>Clostridiales Family XVII. Incertae Sedis</taxon>
        <taxon>Sulfobacillus</taxon>
    </lineage>
</organism>
<evidence type="ECO:0000313" key="3">
    <source>
        <dbReference type="EMBL" id="AEW05381.1"/>
    </source>
</evidence>
<dbReference type="HOGENOM" id="CLU_083853_1_1_9"/>
<reference evidence="3 4" key="2">
    <citation type="journal article" date="2012" name="Stand. Genomic Sci.">
        <title>Complete genome sequence of the moderately thermophilic mineral-sulfide-oxidizing firmicute Sulfobacillus acidophilus type strain (NAL(T)).</title>
        <authorList>
            <person name="Anderson I."/>
            <person name="Chertkov O."/>
            <person name="Chen A."/>
            <person name="Saunders E."/>
            <person name="Lapidus A."/>
            <person name="Nolan M."/>
            <person name="Lucas S."/>
            <person name="Hammon N."/>
            <person name="Deshpande S."/>
            <person name="Cheng J.F."/>
            <person name="Han C."/>
            <person name="Tapia R."/>
            <person name="Goodwin L.A."/>
            <person name="Pitluck S."/>
            <person name="Liolios K."/>
            <person name="Pagani I."/>
            <person name="Ivanova N."/>
            <person name="Mikhailova N."/>
            <person name="Pati A."/>
            <person name="Palaniappan K."/>
            <person name="Land M."/>
            <person name="Pan C."/>
            <person name="Rohde M."/>
            <person name="Pukall R."/>
            <person name="Goker M."/>
            <person name="Detter J.C."/>
            <person name="Woyke T."/>
            <person name="Bristow J."/>
            <person name="Eisen J.A."/>
            <person name="Markowitz V."/>
            <person name="Hugenholtz P."/>
            <person name="Kyrpides N.C."/>
            <person name="Klenk H.P."/>
            <person name="Mavromatis K."/>
        </authorList>
    </citation>
    <scope>NUCLEOTIDE SEQUENCE [LARGE SCALE GENOMIC DNA]</scope>
    <source>
        <strain evidence="4">ATCC 700253 / DSM 10332 / NAL</strain>
    </source>
</reference>
<evidence type="ECO:0000256" key="1">
    <source>
        <dbReference type="SAM" id="Phobius"/>
    </source>
</evidence>
<feature type="transmembrane region" description="Helical" evidence="1">
    <location>
        <begin position="85"/>
        <end position="108"/>
    </location>
</feature>
<gene>
    <name evidence="3" type="ordered locus">Sulac_1888</name>
</gene>
<keyword evidence="1" id="KW-1133">Transmembrane helix</keyword>
<dbReference type="PANTHER" id="PTHR36109:SF2">
    <property type="entry name" value="MEMBRANE PROTEIN"/>
    <property type="match status" value="1"/>
</dbReference>
<evidence type="ECO:0000259" key="2">
    <source>
        <dbReference type="Pfam" id="PF11181"/>
    </source>
</evidence>
<feature type="domain" description="General stress protein 17M-like" evidence="2">
    <location>
        <begin position="5"/>
        <end position="45"/>
    </location>
</feature>
<protein>
    <recommendedName>
        <fullName evidence="2">General stress protein 17M-like domain-containing protein</fullName>
    </recommendedName>
</protein>
<keyword evidence="1" id="KW-0812">Transmembrane</keyword>
<dbReference type="Pfam" id="PF11181">
    <property type="entry name" value="YflT"/>
    <property type="match status" value="1"/>
</dbReference>
<reference evidence="4" key="1">
    <citation type="submission" date="2011-12" db="EMBL/GenBank/DDBJ databases">
        <title>The complete genome of chromosome of Sulfobacillus acidophilus DSM 10332.</title>
        <authorList>
            <person name="Lucas S."/>
            <person name="Han J."/>
            <person name="Lapidus A."/>
            <person name="Bruce D."/>
            <person name="Goodwin L."/>
            <person name="Pitluck S."/>
            <person name="Peters L."/>
            <person name="Kyrpides N."/>
            <person name="Mavromatis K."/>
            <person name="Ivanova N."/>
            <person name="Mikhailova N."/>
            <person name="Chertkov O."/>
            <person name="Saunders E."/>
            <person name="Detter J.C."/>
            <person name="Tapia R."/>
            <person name="Han C."/>
            <person name="Land M."/>
            <person name="Hauser L."/>
            <person name="Markowitz V."/>
            <person name="Cheng J.-F."/>
            <person name="Hugenholtz P."/>
            <person name="Woyke T."/>
            <person name="Wu D."/>
            <person name="Pukall R."/>
            <person name="Gehrich-Schroeter G."/>
            <person name="Schneider S."/>
            <person name="Klenk H.-P."/>
            <person name="Eisen J.A."/>
        </authorList>
    </citation>
    <scope>NUCLEOTIDE SEQUENCE [LARGE SCALE GENOMIC DNA]</scope>
    <source>
        <strain evidence="4">ATCC 700253 / DSM 10332 / NAL</strain>
    </source>
</reference>
<proteinExistence type="predicted"/>
<dbReference type="Pfam" id="PF06897">
    <property type="entry name" value="DUF1269"/>
    <property type="match status" value="1"/>
</dbReference>
<dbReference type="STRING" id="679936.Sulac_1888"/>
<dbReference type="EMBL" id="CP003179">
    <property type="protein sequence ID" value="AEW05381.1"/>
    <property type="molecule type" value="Genomic_DNA"/>
</dbReference>
<feature type="transmembrane region" description="Helical" evidence="1">
    <location>
        <begin position="58"/>
        <end position="79"/>
    </location>
</feature>
<dbReference type="AlphaFoldDB" id="G8U0S8"/>
<accession>G8U0S8</accession>
<keyword evidence="1" id="KW-0472">Membrane</keyword>
<evidence type="ECO:0000313" key="4">
    <source>
        <dbReference type="Proteomes" id="UP000005439"/>
    </source>
</evidence>
<dbReference type="InterPro" id="IPR025889">
    <property type="entry name" value="GSP17M-like_dom"/>
</dbReference>
<name>G8U0S8_SULAD</name>
<dbReference type="InterPro" id="IPR009200">
    <property type="entry name" value="DUF1269_membrane"/>
</dbReference>
<dbReference type="KEGG" id="sap:Sulac_1888"/>
<dbReference type="PATRIC" id="fig|679936.5.peg.1954"/>
<dbReference type="Proteomes" id="UP000005439">
    <property type="component" value="Chromosome"/>
</dbReference>
<keyword evidence="4" id="KW-1185">Reference proteome</keyword>
<dbReference type="InterPro" id="IPR052948">
    <property type="entry name" value="Low_temp-induced_all0457"/>
</dbReference>
<dbReference type="PANTHER" id="PTHR36109">
    <property type="entry name" value="MEMBRANE PROTEIN-RELATED"/>
    <property type="match status" value="1"/>
</dbReference>
<sequence>MSKTVVGTFRDHESAERAVHALEKRGVPEKDISVVAREHGHVESGHPEGHMHNLSSGIGWGSATGGAIGLLASAGLLAIPGVGPILAAGPLAATLTGAAAGGLVGGLMDYGIPSEESKKLEERVKEGDVLVMVRSDNPEVDKAKDLFHEHGAVDIYVH</sequence>